<dbReference type="SUPFAM" id="SSF48403">
    <property type="entry name" value="Ankyrin repeat"/>
    <property type="match status" value="1"/>
</dbReference>
<comment type="caution">
    <text evidence="4">The sequence shown here is derived from an EMBL/GenBank/DDBJ whole genome shotgun (WGS) entry which is preliminary data.</text>
</comment>
<gene>
    <name evidence="4" type="ORF">BJX63DRAFT_435250</name>
</gene>
<dbReference type="InterPro" id="IPR036770">
    <property type="entry name" value="Ankyrin_rpt-contain_sf"/>
</dbReference>
<evidence type="ECO:0000256" key="3">
    <source>
        <dbReference type="PROSITE-ProRule" id="PRU00023"/>
    </source>
</evidence>
<dbReference type="SMART" id="SM00248">
    <property type="entry name" value="ANK"/>
    <property type="match status" value="2"/>
</dbReference>
<feature type="repeat" description="ANK" evidence="3">
    <location>
        <begin position="66"/>
        <end position="88"/>
    </location>
</feature>
<evidence type="ECO:0000313" key="5">
    <source>
        <dbReference type="Proteomes" id="UP001610334"/>
    </source>
</evidence>
<keyword evidence="2 3" id="KW-0040">ANK repeat</keyword>
<dbReference type="Gene3D" id="1.25.40.20">
    <property type="entry name" value="Ankyrin repeat-containing domain"/>
    <property type="match status" value="2"/>
</dbReference>
<dbReference type="EMBL" id="JBFXLT010000090">
    <property type="protein sequence ID" value="KAL2809381.1"/>
    <property type="molecule type" value="Genomic_DNA"/>
</dbReference>
<evidence type="ECO:0000256" key="1">
    <source>
        <dbReference type="ARBA" id="ARBA00022737"/>
    </source>
</evidence>
<dbReference type="PANTHER" id="PTHR24201:SF2">
    <property type="entry name" value="ANKYRIN REPEAT DOMAIN-CONTAINING PROTEIN 42"/>
    <property type="match status" value="1"/>
</dbReference>
<name>A0ABR4H1W5_9EURO</name>
<keyword evidence="1" id="KW-0677">Repeat</keyword>
<sequence length="191" mass="21119">MEIQSSIYCHTVCTVESMRKFLWAGADINARNNDGATPLHAAASYLSGRLHDLLNAGADVIVQDNHGRTPLHLAILDGNMVLFKRLLKICVQKELNYMTQTNSTLTLVEAAALRDCTSILRLLEAWGQRATGTDVEEDGYRRTPALNIAVAYHRTTPAKYPISRGANPFHLDLYGRSAVVWPALDQSGDIR</sequence>
<dbReference type="PANTHER" id="PTHR24201">
    <property type="entry name" value="ANK_REP_REGION DOMAIN-CONTAINING PROTEIN"/>
    <property type="match status" value="1"/>
</dbReference>
<protein>
    <submittedName>
        <fullName evidence="4">Ankyrin repeat-containing domain protein</fullName>
    </submittedName>
</protein>
<organism evidence="4 5">
    <name type="scientific">Aspergillus granulosus</name>
    <dbReference type="NCBI Taxonomy" id="176169"/>
    <lineage>
        <taxon>Eukaryota</taxon>
        <taxon>Fungi</taxon>
        <taxon>Dikarya</taxon>
        <taxon>Ascomycota</taxon>
        <taxon>Pezizomycotina</taxon>
        <taxon>Eurotiomycetes</taxon>
        <taxon>Eurotiomycetidae</taxon>
        <taxon>Eurotiales</taxon>
        <taxon>Aspergillaceae</taxon>
        <taxon>Aspergillus</taxon>
        <taxon>Aspergillus subgen. Nidulantes</taxon>
    </lineage>
</organism>
<proteinExistence type="predicted"/>
<evidence type="ECO:0000313" key="4">
    <source>
        <dbReference type="EMBL" id="KAL2809381.1"/>
    </source>
</evidence>
<accession>A0ABR4H1W5</accession>
<dbReference type="InterPro" id="IPR050776">
    <property type="entry name" value="Ank_Repeat/CDKN_Inhibitor"/>
</dbReference>
<dbReference type="Pfam" id="PF12796">
    <property type="entry name" value="Ank_2"/>
    <property type="match status" value="1"/>
</dbReference>
<dbReference type="PROSITE" id="PS50088">
    <property type="entry name" value="ANK_REPEAT"/>
    <property type="match status" value="1"/>
</dbReference>
<dbReference type="InterPro" id="IPR002110">
    <property type="entry name" value="Ankyrin_rpt"/>
</dbReference>
<dbReference type="Proteomes" id="UP001610334">
    <property type="component" value="Unassembled WGS sequence"/>
</dbReference>
<evidence type="ECO:0000256" key="2">
    <source>
        <dbReference type="ARBA" id="ARBA00023043"/>
    </source>
</evidence>
<keyword evidence="5" id="KW-1185">Reference proteome</keyword>
<reference evidence="4 5" key="1">
    <citation type="submission" date="2024-07" db="EMBL/GenBank/DDBJ databases">
        <title>Section-level genome sequencing and comparative genomics of Aspergillus sections Usti and Cavernicolus.</title>
        <authorList>
            <consortium name="Lawrence Berkeley National Laboratory"/>
            <person name="Nybo J.L."/>
            <person name="Vesth T.C."/>
            <person name="Theobald S."/>
            <person name="Frisvad J.C."/>
            <person name="Larsen T.O."/>
            <person name="Kjaerboelling I."/>
            <person name="Rothschild-Mancinelli K."/>
            <person name="Lyhne E.K."/>
            <person name="Kogle M.E."/>
            <person name="Barry K."/>
            <person name="Clum A."/>
            <person name="Na H."/>
            <person name="Ledsgaard L."/>
            <person name="Lin J."/>
            <person name="Lipzen A."/>
            <person name="Kuo A."/>
            <person name="Riley R."/>
            <person name="Mondo S."/>
            <person name="Labutti K."/>
            <person name="Haridas S."/>
            <person name="Pangalinan J."/>
            <person name="Salamov A.A."/>
            <person name="Simmons B.A."/>
            <person name="Magnuson J.K."/>
            <person name="Chen J."/>
            <person name="Drula E."/>
            <person name="Henrissat B."/>
            <person name="Wiebenga A."/>
            <person name="Lubbers R.J."/>
            <person name="Gomes A.C."/>
            <person name="Makela M.R."/>
            <person name="Stajich J."/>
            <person name="Grigoriev I.V."/>
            <person name="Mortensen U.H."/>
            <person name="De Vries R.P."/>
            <person name="Baker S.E."/>
            <person name="Andersen M.R."/>
        </authorList>
    </citation>
    <scope>NUCLEOTIDE SEQUENCE [LARGE SCALE GENOMIC DNA]</scope>
    <source>
        <strain evidence="4 5">CBS 588.65</strain>
    </source>
</reference>
<dbReference type="PROSITE" id="PS50297">
    <property type="entry name" value="ANK_REP_REGION"/>
    <property type="match status" value="1"/>
</dbReference>